<feature type="transmembrane region" description="Helical" evidence="1">
    <location>
        <begin position="30"/>
        <end position="49"/>
    </location>
</feature>
<evidence type="ECO:0000313" key="2">
    <source>
        <dbReference type="EMBL" id="MDS0284227.1"/>
    </source>
</evidence>
<dbReference type="InterPro" id="IPR058293">
    <property type="entry name" value="DUF7987"/>
</dbReference>
<keyword evidence="1" id="KW-0472">Membrane</keyword>
<evidence type="ECO:0000313" key="3">
    <source>
        <dbReference type="Proteomes" id="UP001268864"/>
    </source>
</evidence>
<dbReference type="Proteomes" id="UP001268864">
    <property type="component" value="Unassembled WGS sequence"/>
</dbReference>
<sequence>MVSRENTVIAAYLAVTLFLLYAVIETASPPVWVSSAILLGLGVVAPTLTNEYLDRRAA</sequence>
<name>A0ABU2FVG3_9EURY</name>
<evidence type="ECO:0000256" key="1">
    <source>
        <dbReference type="SAM" id="Phobius"/>
    </source>
</evidence>
<dbReference type="RefSeq" id="WP_310901969.1">
    <property type="nucleotide sequence ID" value="NZ_JAMQOS010000007.1"/>
</dbReference>
<reference evidence="2 3" key="1">
    <citation type="submission" date="2022-06" db="EMBL/GenBank/DDBJ databases">
        <title>Halomicroarcula sp. a new haloarchaeum isolate from saline soil.</title>
        <authorList>
            <person name="Strakova D."/>
            <person name="Galisteo C."/>
            <person name="Sanchez-Porro C."/>
            <person name="Ventosa A."/>
        </authorList>
    </citation>
    <scope>NUCLEOTIDE SEQUENCE [LARGE SCALE GENOMIC DNA]</scope>
    <source>
        <strain evidence="2 3">S3CR25-11</strain>
    </source>
</reference>
<accession>A0ABU2FVG3</accession>
<proteinExistence type="predicted"/>
<dbReference type="EMBL" id="JAMQOS010000007">
    <property type="protein sequence ID" value="MDS0284227.1"/>
    <property type="molecule type" value="Genomic_DNA"/>
</dbReference>
<keyword evidence="1" id="KW-1133">Transmembrane helix</keyword>
<keyword evidence="3" id="KW-1185">Reference proteome</keyword>
<feature type="transmembrane region" description="Helical" evidence="1">
    <location>
        <begin position="7"/>
        <end position="24"/>
    </location>
</feature>
<organism evidence="2 3">
    <name type="scientific">Haloarcula onubensis</name>
    <dbReference type="NCBI Taxonomy" id="2950539"/>
    <lineage>
        <taxon>Archaea</taxon>
        <taxon>Methanobacteriati</taxon>
        <taxon>Methanobacteriota</taxon>
        <taxon>Stenosarchaea group</taxon>
        <taxon>Halobacteria</taxon>
        <taxon>Halobacteriales</taxon>
        <taxon>Haloarculaceae</taxon>
        <taxon>Haloarcula</taxon>
    </lineage>
</organism>
<protein>
    <submittedName>
        <fullName evidence="2">Uncharacterized protein</fullName>
    </submittedName>
</protein>
<comment type="caution">
    <text evidence="2">The sequence shown here is derived from an EMBL/GenBank/DDBJ whole genome shotgun (WGS) entry which is preliminary data.</text>
</comment>
<dbReference type="Pfam" id="PF25949">
    <property type="entry name" value="DUF7987"/>
    <property type="match status" value="1"/>
</dbReference>
<gene>
    <name evidence="2" type="ORF">NDI86_19225</name>
</gene>
<keyword evidence="1" id="KW-0812">Transmembrane</keyword>